<dbReference type="Gene3D" id="1.20.1600.10">
    <property type="entry name" value="Outer membrane efflux proteins (OEP)"/>
    <property type="match status" value="1"/>
</dbReference>
<dbReference type="InterPro" id="IPR010131">
    <property type="entry name" value="MdtP/NodT-like"/>
</dbReference>
<dbReference type="Proteomes" id="UP000008311">
    <property type="component" value="Unassembled WGS sequence"/>
</dbReference>
<evidence type="ECO:0000256" key="4">
    <source>
        <dbReference type="ARBA" id="ARBA00022729"/>
    </source>
</evidence>
<proteinExistence type="predicted"/>
<dbReference type="EMBL" id="EQ976868">
    <property type="protein sequence ID" value="EEF26617.1"/>
    <property type="molecule type" value="Genomic_DNA"/>
</dbReference>
<dbReference type="InterPro" id="IPR058633">
    <property type="entry name" value="EmrA/FarA_HH"/>
</dbReference>
<evidence type="ECO:0000256" key="8">
    <source>
        <dbReference type="SAM" id="Coils"/>
    </source>
</evidence>
<keyword evidence="3 9" id="KW-0812">Transmembrane</keyword>
<dbReference type="GO" id="GO:0055085">
    <property type="term" value="P:transmembrane transport"/>
    <property type="evidence" value="ECO:0000318"/>
    <property type="project" value="GO_Central"/>
</dbReference>
<feature type="transmembrane region" description="Helical" evidence="9">
    <location>
        <begin position="426"/>
        <end position="444"/>
    </location>
</feature>
<dbReference type="Gene3D" id="2.40.50.100">
    <property type="match status" value="2"/>
</dbReference>
<dbReference type="SUPFAM" id="SSF56954">
    <property type="entry name" value="Outer membrane efflux proteins (OEP)"/>
    <property type="match status" value="1"/>
</dbReference>
<dbReference type="PANTHER" id="PTHR30203:SF20">
    <property type="entry name" value="MULTIDRUG RESISTANCE OUTER MEMBRANE PROTEIN MDTP-RELATED"/>
    <property type="match status" value="1"/>
</dbReference>
<dbReference type="InParanoid" id="B9TBZ7"/>
<reference evidence="12" key="1">
    <citation type="journal article" date="2010" name="Nat. Biotechnol.">
        <title>Draft genome sequence of the oilseed species Ricinus communis.</title>
        <authorList>
            <person name="Chan A.P."/>
            <person name="Crabtree J."/>
            <person name="Zhao Q."/>
            <person name="Lorenzi H."/>
            <person name="Orvis J."/>
            <person name="Puiu D."/>
            <person name="Melake-Berhan A."/>
            <person name="Jones K.M."/>
            <person name="Redman J."/>
            <person name="Chen G."/>
            <person name="Cahoon E.B."/>
            <person name="Gedil M."/>
            <person name="Stanke M."/>
            <person name="Haas B.J."/>
            <person name="Wortman J.R."/>
            <person name="Fraser-Liggett C.M."/>
            <person name="Ravel J."/>
            <person name="Rabinowicz P.D."/>
        </authorList>
    </citation>
    <scope>NUCLEOTIDE SEQUENCE [LARGE SCALE GENOMIC DNA]</scope>
    <source>
        <strain evidence="12">cv. Hale</strain>
    </source>
</reference>
<feature type="coiled-coil region" evidence="8">
    <location>
        <begin position="335"/>
        <end position="362"/>
    </location>
</feature>
<protein>
    <submittedName>
        <fullName evidence="11">Multidrug resistance outer membrane protein mdtP, putative</fullName>
    </submittedName>
</protein>
<keyword evidence="7" id="KW-0449">Lipoprotein</keyword>
<feature type="domain" description="Multidrug export protein EmrA/FarA alpha-helical hairpin" evidence="10">
    <location>
        <begin position="500"/>
        <end position="616"/>
    </location>
</feature>
<dbReference type="InterPro" id="IPR003423">
    <property type="entry name" value="OMP_efflux"/>
</dbReference>
<keyword evidence="2" id="KW-1134">Transmembrane beta strand</keyword>
<evidence type="ECO:0000256" key="9">
    <source>
        <dbReference type="SAM" id="Phobius"/>
    </source>
</evidence>
<dbReference type="Gene3D" id="2.20.200.10">
    <property type="entry name" value="Outer membrane efflux proteins (OEP)"/>
    <property type="match status" value="1"/>
</dbReference>
<keyword evidence="12" id="KW-1185">Reference proteome</keyword>
<evidence type="ECO:0000256" key="3">
    <source>
        <dbReference type="ARBA" id="ARBA00022692"/>
    </source>
</evidence>
<dbReference type="GO" id="GO:0022857">
    <property type="term" value="F:transmembrane transporter activity"/>
    <property type="evidence" value="ECO:0000318"/>
    <property type="project" value="GO_Central"/>
</dbReference>
<dbReference type="Pfam" id="PF02321">
    <property type="entry name" value="OEP"/>
    <property type="match status" value="2"/>
</dbReference>
<accession>B9TBZ7</accession>
<evidence type="ECO:0000256" key="2">
    <source>
        <dbReference type="ARBA" id="ARBA00022452"/>
    </source>
</evidence>
<dbReference type="NCBIfam" id="TIGR01845">
    <property type="entry name" value="outer_NodT"/>
    <property type="match status" value="1"/>
</dbReference>
<evidence type="ECO:0000313" key="12">
    <source>
        <dbReference type="Proteomes" id="UP000008311"/>
    </source>
</evidence>
<evidence type="ECO:0000256" key="7">
    <source>
        <dbReference type="ARBA" id="ARBA00023288"/>
    </source>
</evidence>
<evidence type="ECO:0000256" key="1">
    <source>
        <dbReference type="ARBA" id="ARBA00004370"/>
    </source>
</evidence>
<keyword evidence="5 9" id="KW-0472">Membrane</keyword>
<dbReference type="GO" id="GO:0015562">
    <property type="term" value="F:efflux transmembrane transporter activity"/>
    <property type="evidence" value="ECO:0007669"/>
    <property type="project" value="InterPro"/>
</dbReference>
<comment type="subcellular location">
    <subcellularLocation>
        <location evidence="1">Membrane</location>
    </subcellularLocation>
</comment>
<dbReference type="AlphaFoldDB" id="B9TBZ7"/>
<keyword evidence="9" id="KW-1133">Transmembrane helix</keyword>
<dbReference type="GO" id="GO:0016020">
    <property type="term" value="C:membrane"/>
    <property type="evidence" value="ECO:0000318"/>
    <property type="project" value="GO_Central"/>
</dbReference>
<keyword evidence="8" id="KW-0175">Coiled coil</keyword>
<evidence type="ECO:0000256" key="5">
    <source>
        <dbReference type="ARBA" id="ARBA00023136"/>
    </source>
</evidence>
<dbReference type="Pfam" id="PF25885">
    <property type="entry name" value="HH_EMRA"/>
    <property type="match status" value="1"/>
</dbReference>
<evidence type="ECO:0000256" key="6">
    <source>
        <dbReference type="ARBA" id="ARBA00023139"/>
    </source>
</evidence>
<keyword evidence="4" id="KW-0732">Signal</keyword>
<evidence type="ECO:0000313" key="11">
    <source>
        <dbReference type="EMBL" id="EEF26617.1"/>
    </source>
</evidence>
<sequence>MREWWLVFNDDQLNKLLALGLRDNPGLAEAKARIGIAQGQVLAAGAGEMPHLDTGDDVTRIHRSANGDHAIYNDKTYTVANLNPLILTYRLDLFGQEQSNIAMAQAGSAAANAQYKQSMLLLRAAIIKTYFALTTATKLVENQNDIIQLTRSQRAVRNAAFRAGLEPSSKTILEDANIAVATSQLAELRQRQQALKYALLALLGKSPGDVTPISTADSQLPQSLPIPATINLNTISRRPDVEMALWNARYFLHSEQSAQKAFYPNINLRALIGLNSIGLGSLLSSGSLTYAVGPALSLPIFDGGALQGRLNANAAAYESAIYGYNKTVLNAASQVATELANLDNTQQILAEVEKNLNRLQAYALVTQAEYRSGLNDQSEAIGAKLKVSTAEIQLTQAKLRWLSVITDLATALGDNKVRTRYHRLRYAWALMALAGISGISYWYFFMQPYVVCDDAYVMGNIVPVQALVGGIVVNVNVDNSMYVDANQTLLNQEQHLVAEQLDKSAANLAEAVRKTRSQFSEVQQSEAELATLKAQKAKVAGDLGRYEQAEAEGAVAGQKVTDAKADLDIIDQQILVAEAKTSKAKAFISNTTIKNNPWVLKEKAEYIANYIQCQRTTLRAPVKGYIANRRVQSGQQVSPGQLLMNIVPLQDLWVTANIKEPM</sequence>
<feature type="coiled-coil region" evidence="8">
    <location>
        <begin position="498"/>
        <end position="542"/>
    </location>
</feature>
<gene>
    <name evidence="11" type="ORF">RCOM_0152850</name>
</gene>
<dbReference type="Gene3D" id="1.10.287.470">
    <property type="entry name" value="Helix hairpin bin"/>
    <property type="match status" value="1"/>
</dbReference>
<dbReference type="PANTHER" id="PTHR30203">
    <property type="entry name" value="OUTER MEMBRANE CATION EFFLUX PROTEIN"/>
    <property type="match status" value="1"/>
</dbReference>
<evidence type="ECO:0000259" key="10">
    <source>
        <dbReference type="Pfam" id="PF25885"/>
    </source>
</evidence>
<keyword evidence="6" id="KW-0564">Palmitate</keyword>
<name>B9TBZ7_RICCO</name>
<organism evidence="11 12">
    <name type="scientific">Ricinus communis</name>
    <name type="common">Castor bean</name>
    <dbReference type="NCBI Taxonomy" id="3988"/>
    <lineage>
        <taxon>Eukaryota</taxon>
        <taxon>Viridiplantae</taxon>
        <taxon>Streptophyta</taxon>
        <taxon>Embryophyta</taxon>
        <taxon>Tracheophyta</taxon>
        <taxon>Spermatophyta</taxon>
        <taxon>Magnoliopsida</taxon>
        <taxon>eudicotyledons</taxon>
        <taxon>Gunneridae</taxon>
        <taxon>Pentapetalae</taxon>
        <taxon>rosids</taxon>
        <taxon>fabids</taxon>
        <taxon>Malpighiales</taxon>
        <taxon>Euphorbiaceae</taxon>
        <taxon>Acalyphoideae</taxon>
        <taxon>Acalypheae</taxon>
        <taxon>Ricinus</taxon>
    </lineage>
</organism>